<proteinExistence type="predicted"/>
<name>A0AAN6THG7_9PEZI</name>
<dbReference type="GeneID" id="89943205"/>
<feature type="region of interest" description="Disordered" evidence="1">
    <location>
        <begin position="158"/>
        <end position="221"/>
    </location>
</feature>
<dbReference type="RefSeq" id="XP_064672084.1">
    <property type="nucleotide sequence ID" value="XM_064819079.1"/>
</dbReference>
<keyword evidence="3" id="KW-1185">Reference proteome</keyword>
<gene>
    <name evidence="2" type="ORF">N656DRAFT_843258</name>
</gene>
<feature type="compositionally biased region" description="Basic residues" evidence="1">
    <location>
        <begin position="345"/>
        <end position="358"/>
    </location>
</feature>
<reference evidence="2" key="1">
    <citation type="journal article" date="2023" name="Mol. Phylogenet. Evol.">
        <title>Genome-scale phylogeny and comparative genomics of the fungal order Sordariales.</title>
        <authorList>
            <person name="Hensen N."/>
            <person name="Bonometti L."/>
            <person name="Westerberg I."/>
            <person name="Brannstrom I.O."/>
            <person name="Guillou S."/>
            <person name="Cros-Aarteil S."/>
            <person name="Calhoun S."/>
            <person name="Haridas S."/>
            <person name="Kuo A."/>
            <person name="Mondo S."/>
            <person name="Pangilinan J."/>
            <person name="Riley R."/>
            <person name="LaButti K."/>
            <person name="Andreopoulos B."/>
            <person name="Lipzen A."/>
            <person name="Chen C."/>
            <person name="Yan M."/>
            <person name="Daum C."/>
            <person name="Ng V."/>
            <person name="Clum A."/>
            <person name="Steindorff A."/>
            <person name="Ohm R.A."/>
            <person name="Martin F."/>
            <person name="Silar P."/>
            <person name="Natvig D.O."/>
            <person name="Lalanne C."/>
            <person name="Gautier V."/>
            <person name="Ament-Velasquez S.L."/>
            <person name="Kruys A."/>
            <person name="Hutchinson M.I."/>
            <person name="Powell A.J."/>
            <person name="Barry K."/>
            <person name="Miller A.N."/>
            <person name="Grigoriev I.V."/>
            <person name="Debuchy R."/>
            <person name="Gladieux P."/>
            <person name="Hiltunen Thoren M."/>
            <person name="Johannesson H."/>
        </authorList>
    </citation>
    <scope>NUCLEOTIDE SEQUENCE</scope>
    <source>
        <strain evidence="2">CBS 508.74</strain>
    </source>
</reference>
<dbReference type="Proteomes" id="UP001302812">
    <property type="component" value="Unassembled WGS sequence"/>
</dbReference>
<evidence type="ECO:0000313" key="3">
    <source>
        <dbReference type="Proteomes" id="UP001302812"/>
    </source>
</evidence>
<evidence type="ECO:0000313" key="2">
    <source>
        <dbReference type="EMBL" id="KAK4114514.1"/>
    </source>
</evidence>
<feature type="compositionally biased region" description="Basic and acidic residues" evidence="1">
    <location>
        <begin position="314"/>
        <end position="326"/>
    </location>
</feature>
<sequence length="491" mass="53752">MPPHPTSPTGRPLGFPQRLRELGRLSPKTESKKADEFKIIHTPDRPERLVTPIEAPSEDECGNEIARWHRAAAAGLLEHQGSMYMTGSCEDSGTDTDESGYANESEVDECYGPYHDASHGTTIVEYTRAQKPCVLPVTPPGRQQTGGQLRAIPVQVQQGATDGRQKYPLPGTTTITPSTSSHFPTRGSVLGTPASDPRPLIKKGVPERERAGPGEEDQPQVNTAHLVRMEKYRRGYCPLCGKFFGSPLPPTCPYPDCRRDLRTYLDSLSRGYGQQQQAPPRLAERAYLDTQPQPRDAIHGHSYTGRPGILSRRPSVDNLRRTEKIPTRPAPPVSHSTTGSSHSKSPSRHGQARQKKPPLRSLSPPTIPPRSASISPPQRQLQQLVQHQDVSRPTTPAPGSPVLAPAPRSGDTAGGSSSRLSSSLRDEEPEPTTPDTGSRYRVGSNSPCKGDDDIDFLAWKKPEELAEFERELEENGDDGDVFLDIISDYST</sequence>
<dbReference type="AlphaFoldDB" id="A0AAN6THG7"/>
<reference evidence="2" key="2">
    <citation type="submission" date="2023-05" db="EMBL/GenBank/DDBJ databases">
        <authorList>
            <consortium name="Lawrence Berkeley National Laboratory"/>
            <person name="Steindorff A."/>
            <person name="Hensen N."/>
            <person name="Bonometti L."/>
            <person name="Westerberg I."/>
            <person name="Brannstrom I.O."/>
            <person name="Guillou S."/>
            <person name="Cros-Aarteil S."/>
            <person name="Calhoun S."/>
            <person name="Haridas S."/>
            <person name="Kuo A."/>
            <person name="Mondo S."/>
            <person name="Pangilinan J."/>
            <person name="Riley R."/>
            <person name="Labutti K."/>
            <person name="Andreopoulos B."/>
            <person name="Lipzen A."/>
            <person name="Chen C."/>
            <person name="Yanf M."/>
            <person name="Daum C."/>
            <person name="Ng V."/>
            <person name="Clum A."/>
            <person name="Ohm R."/>
            <person name="Martin F."/>
            <person name="Silar P."/>
            <person name="Natvig D."/>
            <person name="Lalanne C."/>
            <person name="Gautier V."/>
            <person name="Ament-Velasquez S.L."/>
            <person name="Kruys A."/>
            <person name="Hutchinson M.I."/>
            <person name="Powell A.J."/>
            <person name="Barry K."/>
            <person name="Miller A.N."/>
            <person name="Grigoriev I.V."/>
            <person name="Debuchy R."/>
            <person name="Gladieux P."/>
            <person name="Thoren M.H."/>
            <person name="Johannesson H."/>
        </authorList>
    </citation>
    <scope>NUCLEOTIDE SEQUENCE</scope>
    <source>
        <strain evidence="2">CBS 508.74</strain>
    </source>
</reference>
<protein>
    <submittedName>
        <fullName evidence="2">Uncharacterized protein</fullName>
    </submittedName>
</protein>
<accession>A0AAN6THG7</accession>
<feature type="region of interest" description="Disordered" evidence="1">
    <location>
        <begin position="291"/>
        <end position="453"/>
    </location>
</feature>
<organism evidence="2 3">
    <name type="scientific">Canariomyces notabilis</name>
    <dbReference type="NCBI Taxonomy" id="2074819"/>
    <lineage>
        <taxon>Eukaryota</taxon>
        <taxon>Fungi</taxon>
        <taxon>Dikarya</taxon>
        <taxon>Ascomycota</taxon>
        <taxon>Pezizomycotina</taxon>
        <taxon>Sordariomycetes</taxon>
        <taxon>Sordariomycetidae</taxon>
        <taxon>Sordariales</taxon>
        <taxon>Chaetomiaceae</taxon>
        <taxon>Canariomyces</taxon>
    </lineage>
</organism>
<feature type="compositionally biased region" description="Low complexity" evidence="1">
    <location>
        <begin position="378"/>
        <end position="388"/>
    </location>
</feature>
<feature type="compositionally biased region" description="Low complexity" evidence="1">
    <location>
        <begin position="334"/>
        <end position="344"/>
    </location>
</feature>
<feature type="compositionally biased region" description="Low complexity" evidence="1">
    <location>
        <begin position="168"/>
        <end position="185"/>
    </location>
</feature>
<dbReference type="EMBL" id="MU853336">
    <property type="protein sequence ID" value="KAK4114514.1"/>
    <property type="molecule type" value="Genomic_DNA"/>
</dbReference>
<comment type="caution">
    <text evidence="2">The sequence shown here is derived from an EMBL/GenBank/DDBJ whole genome shotgun (WGS) entry which is preliminary data.</text>
</comment>
<feature type="compositionally biased region" description="Low complexity" evidence="1">
    <location>
        <begin position="414"/>
        <end position="423"/>
    </location>
</feature>
<feature type="compositionally biased region" description="Basic and acidic residues" evidence="1">
    <location>
        <begin position="204"/>
        <end position="213"/>
    </location>
</feature>
<evidence type="ECO:0000256" key="1">
    <source>
        <dbReference type="SAM" id="MobiDB-lite"/>
    </source>
</evidence>